<keyword evidence="2" id="KW-0732">Signal</keyword>
<protein>
    <submittedName>
        <fullName evidence="3">Uncharacterized protein</fullName>
    </submittedName>
</protein>
<evidence type="ECO:0000256" key="1">
    <source>
        <dbReference type="SAM" id="MobiDB-lite"/>
    </source>
</evidence>
<gene>
    <name evidence="3" type="ORF">B0J13DRAFT_523124</name>
</gene>
<feature type="compositionally biased region" description="Pro residues" evidence="1">
    <location>
        <begin position="120"/>
        <end position="134"/>
    </location>
</feature>
<proteinExistence type="predicted"/>
<evidence type="ECO:0000256" key="2">
    <source>
        <dbReference type="SAM" id="SignalP"/>
    </source>
</evidence>
<evidence type="ECO:0000313" key="3">
    <source>
        <dbReference type="EMBL" id="KAH7150046.1"/>
    </source>
</evidence>
<feature type="chain" id="PRO_5040233480" evidence="2">
    <location>
        <begin position="29"/>
        <end position="274"/>
    </location>
</feature>
<dbReference type="EMBL" id="JAGMUU010000006">
    <property type="protein sequence ID" value="KAH7150046.1"/>
    <property type="molecule type" value="Genomic_DNA"/>
</dbReference>
<feature type="region of interest" description="Disordered" evidence="1">
    <location>
        <begin position="116"/>
        <end position="137"/>
    </location>
</feature>
<name>A0A9P9F0V7_9HYPO</name>
<comment type="caution">
    <text evidence="3">The sequence shown here is derived from an EMBL/GenBank/DDBJ whole genome shotgun (WGS) entry which is preliminary data.</text>
</comment>
<dbReference type="Proteomes" id="UP000717696">
    <property type="component" value="Unassembled WGS sequence"/>
</dbReference>
<reference evidence="3" key="1">
    <citation type="journal article" date="2021" name="Nat. Commun.">
        <title>Genetic determinants of endophytism in the Arabidopsis root mycobiome.</title>
        <authorList>
            <person name="Mesny F."/>
            <person name="Miyauchi S."/>
            <person name="Thiergart T."/>
            <person name="Pickel B."/>
            <person name="Atanasova L."/>
            <person name="Karlsson M."/>
            <person name="Huettel B."/>
            <person name="Barry K.W."/>
            <person name="Haridas S."/>
            <person name="Chen C."/>
            <person name="Bauer D."/>
            <person name="Andreopoulos W."/>
            <person name="Pangilinan J."/>
            <person name="LaButti K."/>
            <person name="Riley R."/>
            <person name="Lipzen A."/>
            <person name="Clum A."/>
            <person name="Drula E."/>
            <person name="Henrissat B."/>
            <person name="Kohler A."/>
            <person name="Grigoriev I.V."/>
            <person name="Martin F.M."/>
            <person name="Hacquard S."/>
        </authorList>
    </citation>
    <scope>NUCLEOTIDE SEQUENCE</scope>
    <source>
        <strain evidence="3">MPI-CAGE-AT-0021</strain>
    </source>
</reference>
<evidence type="ECO:0000313" key="4">
    <source>
        <dbReference type="Proteomes" id="UP000717696"/>
    </source>
</evidence>
<feature type="signal peptide" evidence="2">
    <location>
        <begin position="1"/>
        <end position="28"/>
    </location>
</feature>
<dbReference type="AlphaFoldDB" id="A0A9P9F0V7"/>
<sequence length="274" mass="29750">MAVPKRMGRRGFLGVSLCLAWVDWMVVTVSDLVCCLSNHHSRHSIHIPRLLTTVCVSRHLSVFTLLFVHSRSPVILAASPVVPCAPALHSRARGTLSSRSTRVILIPRHPPASRLHRGPFRPPLPGTPKNPTPAIPSSAPRSVRLWLSASAQASAEPLASWLAASTDTAAFASKLYCSILSAPLPTPLGSRLSVHLVRHSTRISWGRSRIFHLPIPITHAVSAIRLAQPSWSSKARRTNKTQANSILDNTSTTRPQPMTALLPGPSATNHHIHD</sequence>
<organism evidence="3 4">
    <name type="scientific">Dactylonectria estremocensis</name>
    <dbReference type="NCBI Taxonomy" id="1079267"/>
    <lineage>
        <taxon>Eukaryota</taxon>
        <taxon>Fungi</taxon>
        <taxon>Dikarya</taxon>
        <taxon>Ascomycota</taxon>
        <taxon>Pezizomycotina</taxon>
        <taxon>Sordariomycetes</taxon>
        <taxon>Hypocreomycetidae</taxon>
        <taxon>Hypocreales</taxon>
        <taxon>Nectriaceae</taxon>
        <taxon>Dactylonectria</taxon>
    </lineage>
</organism>
<accession>A0A9P9F0V7</accession>
<keyword evidence="4" id="KW-1185">Reference proteome</keyword>
<feature type="compositionally biased region" description="Polar residues" evidence="1">
    <location>
        <begin position="240"/>
        <end position="256"/>
    </location>
</feature>
<feature type="region of interest" description="Disordered" evidence="1">
    <location>
        <begin position="231"/>
        <end position="274"/>
    </location>
</feature>